<comment type="caution">
    <text evidence="2">The sequence shown here is derived from an EMBL/GenBank/DDBJ whole genome shotgun (WGS) entry which is preliminary data.</text>
</comment>
<keyword evidence="3" id="KW-1185">Reference proteome</keyword>
<feature type="transmembrane region" description="Helical" evidence="1">
    <location>
        <begin position="54"/>
        <end position="74"/>
    </location>
</feature>
<evidence type="ECO:0000256" key="1">
    <source>
        <dbReference type="SAM" id="Phobius"/>
    </source>
</evidence>
<feature type="transmembrane region" description="Helical" evidence="1">
    <location>
        <begin position="145"/>
        <end position="166"/>
    </location>
</feature>
<dbReference type="EMBL" id="BOMG01000073">
    <property type="protein sequence ID" value="GID57431.1"/>
    <property type="molecule type" value="Genomic_DNA"/>
</dbReference>
<organism evidence="2 3">
    <name type="scientific">Actinoplanes couchii</name>
    <dbReference type="NCBI Taxonomy" id="403638"/>
    <lineage>
        <taxon>Bacteria</taxon>
        <taxon>Bacillati</taxon>
        <taxon>Actinomycetota</taxon>
        <taxon>Actinomycetes</taxon>
        <taxon>Micromonosporales</taxon>
        <taxon>Micromonosporaceae</taxon>
        <taxon>Actinoplanes</taxon>
    </lineage>
</organism>
<protein>
    <recommendedName>
        <fullName evidence="4">DUF998 domain-containing protein</fullName>
    </recommendedName>
</protein>
<sequence length="206" mass="20876">MKTRFLIAAGVVSGVATGYLLYAASVVQGQLDAVGLPDCRDPNLCWPSGAAMDALQGAHLVAGLVPLLIGVLLGATRSGGWALGAGVAATGVVAVTHRLVTAPYTVIANDYFETTELLHLNHPGFMVAVTALVIAAFGQRPSRGSLILAGLVAAVAVGATLVNPAGGPFAGDYRLADGVGWTLTVLLGLLAAALVQRSRKRESIPG</sequence>
<gene>
    <name evidence="2" type="ORF">Aco03nite_058350</name>
</gene>
<accession>A0ABQ3XG01</accession>
<keyword evidence="1" id="KW-0472">Membrane</keyword>
<proteinExistence type="predicted"/>
<feature type="transmembrane region" description="Helical" evidence="1">
    <location>
        <begin position="178"/>
        <end position="195"/>
    </location>
</feature>
<keyword evidence="1" id="KW-1133">Transmembrane helix</keyword>
<dbReference type="RefSeq" id="WP_203800210.1">
    <property type="nucleotide sequence ID" value="NZ_BAAAQE010000034.1"/>
</dbReference>
<evidence type="ECO:0008006" key="4">
    <source>
        <dbReference type="Google" id="ProtNLM"/>
    </source>
</evidence>
<dbReference type="Proteomes" id="UP000612282">
    <property type="component" value="Unassembled WGS sequence"/>
</dbReference>
<feature type="transmembrane region" description="Helical" evidence="1">
    <location>
        <begin position="120"/>
        <end position="138"/>
    </location>
</feature>
<feature type="transmembrane region" description="Helical" evidence="1">
    <location>
        <begin position="81"/>
        <end position="100"/>
    </location>
</feature>
<reference evidence="2 3" key="1">
    <citation type="submission" date="2021-01" db="EMBL/GenBank/DDBJ databases">
        <title>Whole genome shotgun sequence of Actinoplanes couchii NBRC 106145.</title>
        <authorList>
            <person name="Komaki H."/>
            <person name="Tamura T."/>
        </authorList>
    </citation>
    <scope>NUCLEOTIDE SEQUENCE [LARGE SCALE GENOMIC DNA]</scope>
    <source>
        <strain evidence="2 3">NBRC 106145</strain>
    </source>
</reference>
<evidence type="ECO:0000313" key="2">
    <source>
        <dbReference type="EMBL" id="GID57431.1"/>
    </source>
</evidence>
<name>A0ABQ3XG01_9ACTN</name>
<evidence type="ECO:0000313" key="3">
    <source>
        <dbReference type="Proteomes" id="UP000612282"/>
    </source>
</evidence>
<keyword evidence="1" id="KW-0812">Transmembrane</keyword>